<dbReference type="PANTHER" id="PTHR44129">
    <property type="entry name" value="WD REPEAT-CONTAINING PROTEIN POP1"/>
    <property type="match status" value="1"/>
</dbReference>
<dbReference type="PROSITE" id="PS50082">
    <property type="entry name" value="WD_REPEATS_2"/>
    <property type="match status" value="12"/>
</dbReference>
<feature type="repeat" description="WD" evidence="3">
    <location>
        <begin position="867"/>
        <end position="900"/>
    </location>
</feature>
<protein>
    <recommendedName>
        <fullName evidence="5">HTH cro/C1-type domain-containing protein</fullName>
    </recommendedName>
</protein>
<dbReference type="Gene3D" id="2.130.10.10">
    <property type="entry name" value="YVTN repeat-like/Quinoprotein amine dehydrogenase"/>
    <property type="match status" value="6"/>
</dbReference>
<dbReference type="InterPro" id="IPR001680">
    <property type="entry name" value="WD40_rpt"/>
</dbReference>
<evidence type="ECO:0000313" key="6">
    <source>
        <dbReference type="EMBL" id="QIS18660.1"/>
    </source>
</evidence>
<dbReference type="InterPro" id="IPR050349">
    <property type="entry name" value="WD_LIS1/nudF_dynein_reg"/>
</dbReference>
<dbReference type="SUPFAM" id="SSF50978">
    <property type="entry name" value="WD40 repeat-like"/>
    <property type="match status" value="3"/>
</dbReference>
<feature type="compositionally biased region" description="Basic and acidic residues" evidence="4">
    <location>
        <begin position="1"/>
        <end position="17"/>
    </location>
</feature>
<evidence type="ECO:0000313" key="7">
    <source>
        <dbReference type="Proteomes" id="UP000500953"/>
    </source>
</evidence>
<dbReference type="Pfam" id="PF20703">
    <property type="entry name" value="nSTAND1"/>
    <property type="match status" value="1"/>
</dbReference>
<dbReference type="CDD" id="cd00200">
    <property type="entry name" value="WD40"/>
    <property type="match status" value="2"/>
</dbReference>
<feature type="repeat" description="WD" evidence="3">
    <location>
        <begin position="729"/>
        <end position="762"/>
    </location>
</feature>
<keyword evidence="2" id="KW-0677">Repeat</keyword>
<name>A0A6G9YZR1_9NOCA</name>
<gene>
    <name evidence="6" type="ORF">F6W96_10520</name>
</gene>
<dbReference type="InterPro" id="IPR049052">
    <property type="entry name" value="nSTAND1"/>
</dbReference>
<dbReference type="EMBL" id="CP046173">
    <property type="protein sequence ID" value="QIS18660.1"/>
    <property type="molecule type" value="Genomic_DNA"/>
</dbReference>
<dbReference type="InterPro" id="IPR019775">
    <property type="entry name" value="WD40_repeat_CS"/>
</dbReference>
<dbReference type="PRINTS" id="PR00320">
    <property type="entry name" value="GPROTEINBRPT"/>
</dbReference>
<feature type="repeat" description="WD" evidence="3">
    <location>
        <begin position="637"/>
        <end position="670"/>
    </location>
</feature>
<accession>A0A6G9YZR1</accession>
<dbReference type="Proteomes" id="UP000500953">
    <property type="component" value="Chromosome"/>
</dbReference>
<feature type="repeat" description="WD" evidence="3">
    <location>
        <begin position="950"/>
        <end position="985"/>
    </location>
</feature>
<dbReference type="SUPFAM" id="SSF52540">
    <property type="entry name" value="P-loop containing nucleoside triphosphate hydrolases"/>
    <property type="match status" value="1"/>
</dbReference>
<keyword evidence="1 3" id="KW-0853">WD repeat</keyword>
<dbReference type="SMART" id="SM00320">
    <property type="entry name" value="WD40"/>
    <property type="match status" value="14"/>
</dbReference>
<dbReference type="PROSITE" id="PS00678">
    <property type="entry name" value="WD_REPEATS_1"/>
    <property type="match status" value="10"/>
</dbReference>
<dbReference type="InterPro" id="IPR001387">
    <property type="entry name" value="Cro/C1-type_HTH"/>
</dbReference>
<evidence type="ECO:0000256" key="1">
    <source>
        <dbReference type="ARBA" id="ARBA00022574"/>
    </source>
</evidence>
<sequence length="1296" mass="138144">MVRRKAEGGTMPRREQPIQDDGAMARFAIDLRQLRKQAGSPPYRQLARDAMFSPSALADAASGRKLPSLAITLAYVRACGGDTAQWEARWHEVAAASTDAARDAHDGEPPGRESACPYVGLAPFQPDDADRFHGRERLTDEVVSRIRRQRFLAVFGASGSGKSSLLRAGVLPRIRLGDTDRAVSGWPTLLFTPGPHPLEECAAQLAALGSQSAATICRETAENPRALHLSVLQALATHPDDVDLLIVVDQFEELFTLCDNHGERADFLAALLTAVRAANSRTRVILGVRADFYARCGQHPDLVDALHDAQLLVGPMSTEELRRAIVQPAADAQCTVEGALLARIIADTAGQATVLPLVSHAMRETWRRRRGNSLALAGYEAAGGIRHALAQTAETIYSAMSPPQQRLLRATLLRLVALGEATEDTKRRVAADSLPAEAGPILEDLARARLVTLDAGSVEITHEALLQAWPRLRGWLDGDRAGLRTHQQLLDTTATWIREHRDPGILYRGGRLATAAEWVRNHGDDMLLGGQVRDFLAASARQERRLIRLRRAAVALLTVLALAASGAAVVAFQQGSNARAQRDRAVAGQVLAEADQMKGRDSALAAQLDLVAHRLSPSAESATALIDSRDTALSTTLTAHTGPVYAVAVSPDGHTMATGSGDKTIRLWDITDPGRPRPLGPPLLGHTDWVYWLAFSPDGHTLASASRDRTARLWNVTDPAHPLPWAPPLVGHQGYVFSVSFSGDGRILVTASYDHTLRLWDVADPAHPAPLGPPLVGHTDSVASATISPDGRTVASAGHDHTLRLWNVTDPGHPTPWAPPLTAHNAVVYAAAFSHDGRMLASVGDDNTVRLWDIRDPAHPVALAPSLTGSSNTLLAVAFSADDRTLAAGGAENVVRLWNLADPAHPAVLGPPLVGHTGMITALAFTPDGQTLVSTSEDATVRLWNLPHPAIGHTDTVDAVAYSPDGRTLASVGKDATVRLWDVRNPLRPSPSGEPLTGHTAGVTAVAYAPGGLLLASTGRDHTARLWNVADPHHAGPWATLPAGQGDSDEALAFDPTGRVLATGGGPTTIRLWDVGDPAAPRPLATVTDTPQLVRWTGFSPDGHLLAAVGNDQRIRLWDVRDPAEPRALPSITTTDSDGLLWADFVPSGRLLAVAGAGHTVQLWRVDDLNHPALVGNPLTGHTDQVTWVGFSPDGRTLASASDDGTLRLWNVADPAHASARGIPLSAGHTGHLLNAAYSPDGHVLASVGDDRTIGFSLDDTDSAARRVCATTRGALPPDLWRHYVPELPYRPPCPD</sequence>
<evidence type="ECO:0000256" key="4">
    <source>
        <dbReference type="SAM" id="MobiDB-lite"/>
    </source>
</evidence>
<feature type="repeat" description="WD" evidence="3">
    <location>
        <begin position="683"/>
        <end position="716"/>
    </location>
</feature>
<evidence type="ECO:0000259" key="5">
    <source>
        <dbReference type="SMART" id="SM00530"/>
    </source>
</evidence>
<dbReference type="InterPro" id="IPR036322">
    <property type="entry name" value="WD40_repeat_dom_sf"/>
</dbReference>
<dbReference type="InterPro" id="IPR020472">
    <property type="entry name" value="WD40_PAC1"/>
</dbReference>
<feature type="repeat" description="WD" evidence="3">
    <location>
        <begin position="1099"/>
        <end position="1128"/>
    </location>
</feature>
<dbReference type="InterPro" id="IPR027417">
    <property type="entry name" value="P-loop_NTPase"/>
</dbReference>
<feature type="repeat" description="WD" evidence="3">
    <location>
        <begin position="775"/>
        <end position="808"/>
    </location>
</feature>
<evidence type="ECO:0000256" key="3">
    <source>
        <dbReference type="PROSITE-ProRule" id="PRU00221"/>
    </source>
</evidence>
<dbReference type="PROSITE" id="PS50294">
    <property type="entry name" value="WD_REPEATS_REGION"/>
    <property type="match status" value="10"/>
</dbReference>
<feature type="repeat" description="WD" evidence="3">
    <location>
        <begin position="821"/>
        <end position="855"/>
    </location>
</feature>
<evidence type="ECO:0000256" key="2">
    <source>
        <dbReference type="ARBA" id="ARBA00022737"/>
    </source>
</evidence>
<dbReference type="InterPro" id="IPR015943">
    <property type="entry name" value="WD40/YVTN_repeat-like_dom_sf"/>
</dbReference>
<feature type="domain" description="HTH cro/C1-type" evidence="5">
    <location>
        <begin position="30"/>
        <end position="86"/>
    </location>
</feature>
<feature type="repeat" description="WD" evidence="3">
    <location>
        <begin position="1179"/>
        <end position="1220"/>
    </location>
</feature>
<dbReference type="Pfam" id="PF00400">
    <property type="entry name" value="WD40"/>
    <property type="match status" value="13"/>
</dbReference>
<feature type="region of interest" description="Disordered" evidence="4">
    <location>
        <begin position="1"/>
        <end position="21"/>
    </location>
</feature>
<dbReference type="SMART" id="SM00530">
    <property type="entry name" value="HTH_XRE"/>
    <property type="match status" value="1"/>
</dbReference>
<feature type="repeat" description="WD" evidence="3">
    <location>
        <begin position="913"/>
        <end position="946"/>
    </location>
</feature>
<feature type="repeat" description="WD" evidence="3">
    <location>
        <begin position="996"/>
        <end position="1029"/>
    </location>
</feature>
<organism evidence="6 7">
    <name type="scientific">Nocardia terpenica</name>
    <dbReference type="NCBI Taxonomy" id="455432"/>
    <lineage>
        <taxon>Bacteria</taxon>
        <taxon>Bacillati</taxon>
        <taxon>Actinomycetota</taxon>
        <taxon>Actinomycetes</taxon>
        <taxon>Mycobacteriales</taxon>
        <taxon>Nocardiaceae</taxon>
        <taxon>Nocardia</taxon>
    </lineage>
</organism>
<feature type="repeat" description="WD" evidence="3">
    <location>
        <begin position="1042"/>
        <end position="1075"/>
    </location>
</feature>
<proteinExistence type="predicted"/>
<reference evidence="6 7" key="1">
    <citation type="journal article" date="2019" name="ACS Chem. Biol.">
        <title>Identification and Mobilization of a Cryptic Antibiotic Biosynthesis Gene Locus from a Human-Pathogenic Nocardia Isolate.</title>
        <authorList>
            <person name="Herisse M."/>
            <person name="Ishida K."/>
            <person name="Porter J.L."/>
            <person name="Howden B."/>
            <person name="Hertweck C."/>
            <person name="Stinear T.P."/>
            <person name="Pidot S.J."/>
        </authorList>
    </citation>
    <scope>NUCLEOTIDE SEQUENCE [LARGE SCALE GENOMIC DNA]</scope>
    <source>
        <strain evidence="6 7">AUSMDU00012715</strain>
    </source>
</reference>